<keyword evidence="3" id="KW-1185">Reference proteome</keyword>
<reference evidence="2 3" key="1">
    <citation type="submission" date="2020-01" db="EMBL/GenBank/DDBJ databases">
        <title>Genome sequencing of strain KACC 21265.</title>
        <authorList>
            <person name="Heo J."/>
            <person name="Kim S.-J."/>
            <person name="Kim J.-S."/>
            <person name="Hong S.-B."/>
            <person name="Kwon S.-W."/>
        </authorList>
    </citation>
    <scope>NUCLEOTIDE SEQUENCE [LARGE SCALE GENOMIC DNA]</scope>
    <source>
        <strain evidence="2 3">KACC 21265</strain>
    </source>
</reference>
<evidence type="ECO:0000256" key="1">
    <source>
        <dbReference type="SAM" id="SignalP"/>
    </source>
</evidence>
<keyword evidence="1" id="KW-0732">Signal</keyword>
<evidence type="ECO:0000313" key="3">
    <source>
        <dbReference type="Proteomes" id="UP000464787"/>
    </source>
</evidence>
<feature type="signal peptide" evidence="1">
    <location>
        <begin position="1"/>
        <end position="25"/>
    </location>
</feature>
<organism evidence="2 3">
    <name type="scientific">Xylophilus rhododendri</name>
    <dbReference type="NCBI Taxonomy" id="2697032"/>
    <lineage>
        <taxon>Bacteria</taxon>
        <taxon>Pseudomonadati</taxon>
        <taxon>Pseudomonadota</taxon>
        <taxon>Betaproteobacteria</taxon>
        <taxon>Burkholderiales</taxon>
        <taxon>Xylophilus</taxon>
    </lineage>
</organism>
<protein>
    <submittedName>
        <fullName evidence="2">DUF4197 family protein</fullName>
    </submittedName>
</protein>
<name>A0A857J6M0_9BURK</name>
<dbReference type="Proteomes" id="UP000464787">
    <property type="component" value="Chromosome"/>
</dbReference>
<evidence type="ECO:0000313" key="2">
    <source>
        <dbReference type="EMBL" id="QHI98671.1"/>
    </source>
</evidence>
<proteinExistence type="predicted"/>
<feature type="chain" id="PRO_5032579417" evidence="1">
    <location>
        <begin position="26"/>
        <end position="215"/>
    </location>
</feature>
<gene>
    <name evidence="2" type="ORF">GT347_12105</name>
</gene>
<accession>A0A857J6M0</accession>
<dbReference type="Pfam" id="PF13852">
    <property type="entry name" value="DUF4197"/>
    <property type="match status" value="1"/>
</dbReference>
<dbReference type="KEGG" id="xyk:GT347_12105"/>
<dbReference type="AlphaFoldDB" id="A0A857J6M0"/>
<dbReference type="InterPro" id="IPR025245">
    <property type="entry name" value="DUF4197"/>
</dbReference>
<dbReference type="EMBL" id="CP047650">
    <property type="protein sequence ID" value="QHI98671.1"/>
    <property type="molecule type" value="Genomic_DNA"/>
</dbReference>
<sequence>MISRKTFAATAAVLALALVGAPASAQVGGSAIKSMLGQASDSALDQLSKPGAFSADQAIAIALPGGKGVGDLMNLASKAGLTGDINGSLNRAAEQAAAQAKPIFRAAIDKATLNDAVGALRGDTGATDYLKKSTGPEIAAQLKPLVQAALQSSGVLKQTSQLSALGFNDAKLTDYVTGKTSDGIFTYVGREETKMRQNPLETGKNLLQGMKGLKF</sequence>
<dbReference type="RefSeq" id="WP_160552188.1">
    <property type="nucleotide sequence ID" value="NZ_CP047650.1"/>
</dbReference>